<evidence type="ECO:0000313" key="2">
    <source>
        <dbReference type="Proteomes" id="UP000050956"/>
    </source>
</evidence>
<organism evidence="1 2">
    <name type="scientific">Stenotrophomonas ginsengisoli</name>
    <dbReference type="NCBI Taxonomy" id="336566"/>
    <lineage>
        <taxon>Bacteria</taxon>
        <taxon>Pseudomonadati</taxon>
        <taxon>Pseudomonadota</taxon>
        <taxon>Gammaproteobacteria</taxon>
        <taxon>Lysobacterales</taxon>
        <taxon>Lysobacteraceae</taxon>
        <taxon>Stenotrophomonas</taxon>
    </lineage>
</organism>
<dbReference type="EMBL" id="LDJM01000022">
    <property type="protein sequence ID" value="KRG76522.1"/>
    <property type="molecule type" value="Genomic_DNA"/>
</dbReference>
<gene>
    <name evidence="1" type="ORF">ABB30_09365</name>
</gene>
<name>A0A0R0DDZ8_9GAMM</name>
<evidence type="ECO:0000313" key="1">
    <source>
        <dbReference type="EMBL" id="KRG76522.1"/>
    </source>
</evidence>
<accession>A0A0R0DDZ8</accession>
<protein>
    <submittedName>
        <fullName evidence="1">Uncharacterized protein</fullName>
    </submittedName>
</protein>
<dbReference type="AlphaFoldDB" id="A0A0R0DDZ8"/>
<reference evidence="1 2" key="1">
    <citation type="submission" date="2015-05" db="EMBL/GenBank/DDBJ databases">
        <title>Genome sequencing and analysis of members of genus Stenotrophomonas.</title>
        <authorList>
            <person name="Patil P.P."/>
            <person name="Midha S."/>
            <person name="Patil P.B."/>
        </authorList>
    </citation>
    <scope>NUCLEOTIDE SEQUENCE [LARGE SCALE GENOMIC DNA]</scope>
    <source>
        <strain evidence="1 2">DSM 24757</strain>
    </source>
</reference>
<proteinExistence type="predicted"/>
<dbReference type="Proteomes" id="UP000050956">
    <property type="component" value="Unassembled WGS sequence"/>
</dbReference>
<keyword evidence="2" id="KW-1185">Reference proteome</keyword>
<comment type="caution">
    <text evidence="1">The sequence shown here is derived from an EMBL/GenBank/DDBJ whole genome shotgun (WGS) entry which is preliminary data.</text>
</comment>
<sequence length="150" mass="16622">MFVLALVLQCLFLLPGFLVQLFQRGVQRLLHRLIPIYVYSGNVKVISWVVPDSKHPVVLLGELDFIDSWQRSTTPRGLQSQRGRDSLLVLLVVKNCQVICLVESSQRLVETRVRTKRSLMLGGDSGVGVAADALARIAQSGHGRGDAFIQ</sequence>